<evidence type="ECO:0000313" key="3">
    <source>
        <dbReference type="EMBL" id="CAD8314795.1"/>
    </source>
</evidence>
<name>A0A7R9W560_9STRA</name>
<proteinExistence type="predicted"/>
<sequence length="142" mass="16491">MRLSRSKRNWLLLLILSQVINFDQCFGRQRRWRRHRRRFHNGDHVKEGGSHGQGRGNGGHVRSGNVYEEGIFQIDDLAYASERAVPQRLVRIRPLIKGDFKDVAIVIMSENNHVAIPINGHVDHMEALYNKDECICRCDPFC</sequence>
<protein>
    <submittedName>
        <fullName evidence="3">Uncharacterized protein</fullName>
    </submittedName>
</protein>
<evidence type="ECO:0000256" key="2">
    <source>
        <dbReference type="SAM" id="SignalP"/>
    </source>
</evidence>
<evidence type="ECO:0000256" key="1">
    <source>
        <dbReference type="SAM" id="MobiDB-lite"/>
    </source>
</evidence>
<feature type="compositionally biased region" description="Gly residues" evidence="1">
    <location>
        <begin position="50"/>
        <end position="60"/>
    </location>
</feature>
<feature type="compositionally biased region" description="Basic and acidic residues" evidence="1">
    <location>
        <begin position="40"/>
        <end position="49"/>
    </location>
</feature>
<feature type="chain" id="PRO_5030873562" evidence="2">
    <location>
        <begin position="28"/>
        <end position="142"/>
    </location>
</feature>
<dbReference type="EMBL" id="HBED01027187">
    <property type="protein sequence ID" value="CAD8314795.1"/>
    <property type="molecule type" value="Transcribed_RNA"/>
</dbReference>
<keyword evidence="2" id="KW-0732">Signal</keyword>
<feature type="region of interest" description="Disordered" evidence="1">
    <location>
        <begin position="37"/>
        <end position="60"/>
    </location>
</feature>
<reference evidence="3" key="1">
    <citation type="submission" date="2021-01" db="EMBL/GenBank/DDBJ databases">
        <authorList>
            <person name="Corre E."/>
            <person name="Pelletier E."/>
            <person name="Niang G."/>
            <person name="Scheremetjew M."/>
            <person name="Finn R."/>
            <person name="Kale V."/>
            <person name="Holt S."/>
            <person name="Cochrane G."/>
            <person name="Meng A."/>
            <person name="Brown T."/>
            <person name="Cohen L."/>
        </authorList>
    </citation>
    <scope>NUCLEOTIDE SEQUENCE</scope>
    <source>
        <strain evidence="3">CCMP147</strain>
    </source>
</reference>
<accession>A0A7R9W560</accession>
<gene>
    <name evidence="3" type="ORF">TDUB1175_LOCUS13584</name>
</gene>
<feature type="signal peptide" evidence="2">
    <location>
        <begin position="1"/>
        <end position="27"/>
    </location>
</feature>
<dbReference type="AlphaFoldDB" id="A0A7R9W560"/>
<organism evidence="3">
    <name type="scientific">Pseudictyota dubia</name>
    <dbReference type="NCBI Taxonomy" id="2749911"/>
    <lineage>
        <taxon>Eukaryota</taxon>
        <taxon>Sar</taxon>
        <taxon>Stramenopiles</taxon>
        <taxon>Ochrophyta</taxon>
        <taxon>Bacillariophyta</taxon>
        <taxon>Mediophyceae</taxon>
        <taxon>Biddulphiophycidae</taxon>
        <taxon>Eupodiscales</taxon>
        <taxon>Odontellaceae</taxon>
        <taxon>Pseudictyota</taxon>
    </lineage>
</organism>